<evidence type="ECO:0008006" key="4">
    <source>
        <dbReference type="Google" id="ProtNLM"/>
    </source>
</evidence>
<evidence type="ECO:0000256" key="1">
    <source>
        <dbReference type="SAM" id="MobiDB-lite"/>
    </source>
</evidence>
<accession>A0ABP8S3J5</accession>
<gene>
    <name evidence="2" type="ORF">GCM10023175_65200</name>
</gene>
<keyword evidence="3" id="KW-1185">Reference proteome</keyword>
<proteinExistence type="predicted"/>
<sequence>MQDLTTIAVNRAGYARLRYWTSELAAGTPVVFRVEGTGSYVAGLASFLSRAGDQVIGVNRGDRTVPHPCGKDATIGAETTARVAMICQSRSQEDTATNARFQAIVTLEMVLVNAPAELCEALRRLNDREPLEACRACVSSRWTDSKTPPTTPCARSPTAPGQARRRLPHPGRFRQDQPPPAQIEVGTAGGATPRCTGTISSSSACASINA</sequence>
<reference evidence="3" key="1">
    <citation type="journal article" date="2019" name="Int. J. Syst. Evol. Microbiol.">
        <title>The Global Catalogue of Microorganisms (GCM) 10K type strain sequencing project: providing services to taxonomists for standard genome sequencing and annotation.</title>
        <authorList>
            <consortium name="The Broad Institute Genomics Platform"/>
            <consortium name="The Broad Institute Genome Sequencing Center for Infectious Disease"/>
            <person name="Wu L."/>
            <person name="Ma J."/>
        </authorList>
    </citation>
    <scope>NUCLEOTIDE SEQUENCE [LARGE SCALE GENOMIC DNA]</scope>
    <source>
        <strain evidence="3">JCM 17906</strain>
    </source>
</reference>
<dbReference type="RefSeq" id="WP_345426914.1">
    <property type="nucleotide sequence ID" value="NZ_BAABGT010000114.1"/>
</dbReference>
<feature type="region of interest" description="Disordered" evidence="1">
    <location>
        <begin position="143"/>
        <end position="192"/>
    </location>
</feature>
<name>A0ABP8S3J5_9PSEU</name>
<evidence type="ECO:0000313" key="3">
    <source>
        <dbReference type="Proteomes" id="UP001501598"/>
    </source>
</evidence>
<feature type="compositionally biased region" description="Basic residues" evidence="1">
    <location>
        <begin position="163"/>
        <end position="172"/>
    </location>
</feature>
<protein>
    <recommendedName>
        <fullName evidence="4">Transposase</fullName>
    </recommendedName>
</protein>
<organism evidence="2 3">
    <name type="scientific">Pseudonocardia xishanensis</name>
    <dbReference type="NCBI Taxonomy" id="630995"/>
    <lineage>
        <taxon>Bacteria</taxon>
        <taxon>Bacillati</taxon>
        <taxon>Actinomycetota</taxon>
        <taxon>Actinomycetes</taxon>
        <taxon>Pseudonocardiales</taxon>
        <taxon>Pseudonocardiaceae</taxon>
        <taxon>Pseudonocardia</taxon>
    </lineage>
</organism>
<dbReference type="EMBL" id="BAABGT010000114">
    <property type="protein sequence ID" value="GAA4558654.1"/>
    <property type="molecule type" value="Genomic_DNA"/>
</dbReference>
<evidence type="ECO:0000313" key="2">
    <source>
        <dbReference type="EMBL" id="GAA4558654.1"/>
    </source>
</evidence>
<comment type="caution">
    <text evidence="2">The sequence shown here is derived from an EMBL/GenBank/DDBJ whole genome shotgun (WGS) entry which is preliminary data.</text>
</comment>
<dbReference type="Proteomes" id="UP001501598">
    <property type="component" value="Unassembled WGS sequence"/>
</dbReference>